<dbReference type="SUPFAM" id="SSF82171">
    <property type="entry name" value="DPP6 N-terminal domain-like"/>
    <property type="match status" value="1"/>
</dbReference>
<sequence length="1759" mass="207085">MNKYLKKYKNQIGGVREEEMLVKTAIIQNSYIVDAGIFADDPIISPVFSPDSSYFVKKGTRGLVFFRMDGILLATYDPGPHKISCFTFSHDGKHLIYCRVSAIVILDVTNLNYINIKKEIENPFDAIDPYDDQDDIIISIIQNPTNMGNLLVNNNGYIYELSDAFDSDFRIKRLRYITKRIPKGKFVTSPGLDYLVVWNATNLVIYGLNREHYFGEIIASQLDHVSSFSDVKFTPNRTRQDPSLLFLLFDKLYIHNIQTDTSVKTVKQFYANESTISDDGNLMALWAMSRKDITGDDNYVLKISRTLGTNNKMVPIISDYIISLNKMHEFQPNRFQFTHQVKSIVFSPDNQKIILVSNNILTGNNDTAILDVSFDSVDPYDFLSIIETSTIHFLEDVKEKPPEDVAPLNINITFENISGNLSDQEVDIYHKVYVNNVFVTRFSIRIINTHTSESFKRYIAKHIQSNIDNPYSDYNDFIQSLEKEAKIVYLHGYYNKWNDDALAKFKADFPNVKKDNEAPVNNPTKEDISQWEKNTAWNDSGLTYEQLKGVANKALMYSLKRIRERLNRTKILLFLEVILKTFGRINTYSNYWLDPEMRYQNITNYYKLKLGINNELPVNTLYNDFITYEEYELQTKLLWGYINEDREFDSIAKDKLREKNIKLSTIESGLGIEKEFIIYHKIEDDVIYRYNVCNAIDCYDPHFEVVLQPGTPEYIQNEHLIPMLDDTKTWYELNNHHESMVEVTTLNYLNNNVTESIKEFQNNKIFIVKKLNDYLSNEYGKDYGLKGYDGEFYTKIASVDTSLNIVKNREITNIDNENPEYLGSYHFNITLPHERFIYSKPRPQEHIDDHMAFAQFLQLLEPLLISNYSFPDINSYMDRDTKSESSFRLFLNHYSFAGTAPLEDDISTSRSTSHNEELYRRMSIFDYPGLQHNIKGADFRRELTGKGKFFGFEFRIMDCFPERYLKEFLDLLYLLAFFVFTKYNTNVNVLDENINYKMLKEQGILYNEIQNVLLNGSAVYLDKRYTDTIISLVINLDVKNTMENPVWEHFVASGAYLGDNKLSPYTFLSLLKRIFYNYYVDLTDTPLKKDNLIREYGPVISGYFNLLKDVTDILEMPYTALMMDKIVETQLKIQYEHKFPMIKEYFLSLDKKSLEKKFKGQYDIEDLNNYIEREKHRLLLKETPYNFRIPYIFIKDITSYNYNSKINILNNYRLLLPDKTTITFNKHGENETRGHKFFELKKKLYNIFTNLYNNNLNQNQEYIYNYQKLIIEEIEKMLEGHRRKYKISINKIFFIYKGGTVMKILFEAYNKYFETEFNRQFDHTVFSRSDSDYQIIIASDLPDFNYHYYIINVKLYLIIKKIKADIELNLSKYFQIEYIHKGVLQDVLIKANEVLEINKTDETYGDQFKKIKKFVGVQANGHLYYKTESNDNDQPALENYIRPEGSENVYTDKIQVNDKLGHEIFGKDKSSQTVISELQNSLLNIDRKSFFITNDKKDHLLGYINDIKPNQIYMYLNETNRFYDNDVLYNFMLHRVKINNVLIFESADVPSEYGYFNSPAELIDVSISKLDDFALHHITFDLTKLYSYNNPEIDGQMLKFRSYNVEGFILDLYKILYEQTKSQPWTDVKYKKRLYRLVFFLLVYILELNKKNTSGIIDNIRNILTTGTVLETAMSNIKTDKILNNLLSYNVSLHRYDNPKKDEYVDYITNIFTNFGLTEESKRIITSPDEYFESANDIRYLKKYLKYKNKYLALKSNNN</sequence>
<proteinExistence type="predicted"/>
<dbReference type="EMBL" id="MN448290">
    <property type="protein sequence ID" value="QFG74769.1"/>
    <property type="molecule type" value="Genomic_DNA"/>
</dbReference>
<evidence type="ECO:0000313" key="1">
    <source>
        <dbReference type="EMBL" id="QFG74769.1"/>
    </source>
</evidence>
<protein>
    <submittedName>
        <fullName evidence="1">Uncharacterized protein</fullName>
    </submittedName>
</protein>
<accession>A0A5J6VLH5</accession>
<reference evidence="1" key="1">
    <citation type="journal article" date="2019" name="Philos. Trans. R. Soc. Lond., B, Biol. Sci.">
        <title>Targeted metagenomic recovery of four divergent viruses reveals shared and distinctive characteristics of giant viruses of marine eukaryotes.</title>
        <authorList>
            <person name="Needham D.M."/>
            <person name="Poirier C."/>
            <person name="Hehenberger E."/>
            <person name="Jimenez V."/>
            <person name="Swalwell J.E."/>
            <person name="Santoro A.E."/>
            <person name="Worden A.Z."/>
        </authorList>
    </citation>
    <scope>NUCLEOTIDE SEQUENCE</scope>
    <source>
        <strain evidence="1">MPacV-611</strain>
    </source>
</reference>
<organism evidence="1">
    <name type="scientific">Megaviridae environmental sample</name>
    <dbReference type="NCBI Taxonomy" id="1737588"/>
    <lineage>
        <taxon>Viruses</taxon>
        <taxon>Varidnaviria</taxon>
        <taxon>Bamfordvirae</taxon>
        <taxon>Nucleocytoviricota</taxon>
        <taxon>Megaviricetes</taxon>
        <taxon>Imitervirales</taxon>
        <taxon>Mimiviridae</taxon>
        <taxon>environmental samples</taxon>
    </lineage>
</organism>
<name>A0A5J6VLH5_9VIRU</name>